<accession>A0A2U8W5T4</accession>
<dbReference type="InterPro" id="IPR000760">
    <property type="entry name" value="Inositol_monophosphatase-like"/>
</dbReference>
<dbReference type="EMBL" id="CP029550">
    <property type="protein sequence ID" value="AWN40722.1"/>
    <property type="molecule type" value="Genomic_DNA"/>
</dbReference>
<comment type="similarity">
    <text evidence="1">Belongs to the inositol monophosphatase superfamily.</text>
</comment>
<keyword evidence="2" id="KW-0479">Metal-binding</keyword>
<dbReference type="PANTHER" id="PTHR20854">
    <property type="entry name" value="INOSITOL MONOPHOSPHATASE"/>
    <property type="match status" value="1"/>
</dbReference>
<dbReference type="AlphaFoldDB" id="A0A2U8W5T4"/>
<feature type="binding site" evidence="2">
    <location>
        <position position="274"/>
    </location>
    <ligand>
        <name>Mg(2+)</name>
        <dbReference type="ChEBI" id="CHEBI:18420"/>
        <label>1</label>
        <note>catalytic</note>
    </ligand>
</feature>
<dbReference type="PRINTS" id="PR00377">
    <property type="entry name" value="IMPHPHTASES"/>
</dbReference>
<dbReference type="Gene3D" id="3.30.540.10">
    <property type="entry name" value="Fructose-1,6-Bisphosphatase, subunit A, domain 1"/>
    <property type="match status" value="1"/>
</dbReference>
<keyword evidence="2" id="KW-0460">Magnesium</keyword>
<evidence type="ECO:0000256" key="2">
    <source>
        <dbReference type="PIRSR" id="PIRSR600760-2"/>
    </source>
</evidence>
<keyword evidence="4" id="KW-1185">Reference proteome</keyword>
<feature type="binding site" evidence="2">
    <location>
        <position position="155"/>
    </location>
    <ligand>
        <name>Mg(2+)</name>
        <dbReference type="ChEBI" id="CHEBI:18420"/>
        <label>1</label>
        <note>catalytic</note>
    </ligand>
</feature>
<dbReference type="GO" id="GO:0007165">
    <property type="term" value="P:signal transduction"/>
    <property type="evidence" value="ECO:0007669"/>
    <property type="project" value="TreeGrafter"/>
</dbReference>
<dbReference type="SUPFAM" id="SSF56655">
    <property type="entry name" value="Carbohydrate phosphatase"/>
    <property type="match status" value="1"/>
</dbReference>
<protein>
    <submittedName>
        <fullName evidence="3">Inositol monophosphatase</fullName>
    </submittedName>
</protein>
<comment type="cofactor">
    <cofactor evidence="2">
        <name>Mg(2+)</name>
        <dbReference type="ChEBI" id="CHEBI:18420"/>
    </cofactor>
</comment>
<reference evidence="4" key="1">
    <citation type="submission" date="2018-05" db="EMBL/GenBank/DDBJ databases">
        <title>Complete Genome Sequence of Methylobacterium sp. 17SD2-17.</title>
        <authorList>
            <person name="Srinivasan S."/>
        </authorList>
    </citation>
    <scope>NUCLEOTIDE SEQUENCE [LARGE SCALE GENOMIC DNA]</scope>
    <source>
        <strain evidence="4">17SD2-17</strain>
    </source>
</reference>
<organism evidence="3 4">
    <name type="scientific">Methylobacterium durans</name>
    <dbReference type="NCBI Taxonomy" id="2202825"/>
    <lineage>
        <taxon>Bacteria</taxon>
        <taxon>Pseudomonadati</taxon>
        <taxon>Pseudomonadota</taxon>
        <taxon>Alphaproteobacteria</taxon>
        <taxon>Hyphomicrobiales</taxon>
        <taxon>Methylobacteriaceae</taxon>
        <taxon>Methylobacterium</taxon>
    </lineage>
</organism>
<dbReference type="OrthoDB" id="9785695at2"/>
<sequence length="340" mass="36903">MAEIHKDGMAATVRMACGAGVLNAQENRTQGRGFKMDQSAERSGQPGFATVARQDDAWRARLPTDVREAVSSALRDAARSLVVPSFRGSGLADVSRKASGTLVTQIDRDVESRLAEAVTTLFPSSRVIGEEAAAADPRLLMHLGDEWAWLIDPLDGTANFVEGREPVTMMVALLYRGSPVLAWILDPLQDVLIAAGRGEGLSVGRAAAAAPALRDLRGAAWTRYFDDGLRHAIEERFPALGQVTPGCKCTGAEYLSLLRGQQDFVLFWRSMPWDHTAGILLLQESGGHAAYLNRNPFQPGAKRFGLLAARSEQIWDQVWTALIEGVPDPEGLLSHQAQTY</sequence>
<evidence type="ECO:0000313" key="3">
    <source>
        <dbReference type="EMBL" id="AWN40722.1"/>
    </source>
</evidence>
<feature type="binding site" evidence="2">
    <location>
        <position position="152"/>
    </location>
    <ligand>
        <name>Mg(2+)</name>
        <dbReference type="ChEBI" id="CHEBI:18420"/>
        <label>1</label>
        <note>catalytic</note>
    </ligand>
</feature>
<dbReference type="Proteomes" id="UP000245926">
    <property type="component" value="Chromosome"/>
</dbReference>
<name>A0A2U8W5T4_9HYPH</name>
<dbReference type="GO" id="GO:0046872">
    <property type="term" value="F:metal ion binding"/>
    <property type="evidence" value="ECO:0007669"/>
    <property type="project" value="UniProtKB-KW"/>
</dbReference>
<dbReference type="Gene3D" id="3.40.190.80">
    <property type="match status" value="1"/>
</dbReference>
<dbReference type="PANTHER" id="PTHR20854:SF4">
    <property type="entry name" value="INOSITOL-1-MONOPHOSPHATASE-RELATED"/>
    <property type="match status" value="1"/>
</dbReference>
<evidence type="ECO:0000256" key="1">
    <source>
        <dbReference type="ARBA" id="ARBA00009759"/>
    </source>
</evidence>
<dbReference type="Pfam" id="PF00459">
    <property type="entry name" value="Inositol_P"/>
    <property type="match status" value="1"/>
</dbReference>
<gene>
    <name evidence="3" type="ORF">DK389_09520</name>
</gene>
<dbReference type="GO" id="GO:0006020">
    <property type="term" value="P:inositol metabolic process"/>
    <property type="evidence" value="ECO:0007669"/>
    <property type="project" value="TreeGrafter"/>
</dbReference>
<dbReference type="KEGG" id="mets:DK389_09520"/>
<proteinExistence type="inferred from homology"/>
<dbReference type="GO" id="GO:0008934">
    <property type="term" value="F:inositol monophosphate 1-phosphatase activity"/>
    <property type="evidence" value="ECO:0007669"/>
    <property type="project" value="TreeGrafter"/>
</dbReference>
<feature type="binding site" evidence="2">
    <location>
        <position position="154"/>
    </location>
    <ligand>
        <name>Mg(2+)</name>
        <dbReference type="ChEBI" id="CHEBI:18420"/>
        <label>1</label>
        <note>catalytic</note>
    </ligand>
</feature>
<feature type="binding site" evidence="2">
    <location>
        <position position="130"/>
    </location>
    <ligand>
        <name>Mg(2+)</name>
        <dbReference type="ChEBI" id="CHEBI:18420"/>
        <label>1</label>
        <note>catalytic</note>
    </ligand>
</feature>
<evidence type="ECO:0000313" key="4">
    <source>
        <dbReference type="Proteomes" id="UP000245926"/>
    </source>
</evidence>